<gene>
    <name evidence="1" type="ORF">ABNK63_13145</name>
</gene>
<name>A0AAU7QIJ7_9GAMM</name>
<organism evidence="1">
    <name type="scientific">Rhodanobacter sp. IGA1.0</name>
    <dbReference type="NCBI Taxonomy" id="3158582"/>
    <lineage>
        <taxon>Bacteria</taxon>
        <taxon>Pseudomonadati</taxon>
        <taxon>Pseudomonadota</taxon>
        <taxon>Gammaproteobacteria</taxon>
        <taxon>Lysobacterales</taxon>
        <taxon>Rhodanobacteraceae</taxon>
        <taxon>Rhodanobacter</taxon>
    </lineage>
</organism>
<reference evidence="1" key="1">
    <citation type="submission" date="2024-06" db="EMBL/GenBank/DDBJ databases">
        <authorList>
            <person name="Sun Y."/>
        </authorList>
    </citation>
    <scope>NUCLEOTIDE SEQUENCE</scope>
    <source>
        <strain evidence="1">IGA1.0</strain>
    </source>
</reference>
<dbReference type="AlphaFoldDB" id="A0AAU7QIJ7"/>
<protein>
    <submittedName>
        <fullName evidence="1">Uncharacterized protein</fullName>
    </submittedName>
</protein>
<dbReference type="EMBL" id="CP157948">
    <property type="protein sequence ID" value="XBS89331.1"/>
    <property type="molecule type" value="Genomic_DNA"/>
</dbReference>
<accession>A0AAU7QIJ7</accession>
<sequence>MTRIIQISARDAGVEPALVRDREVHGLVFFTWAQAAVIGAQCGHCHTILWTDPRVDRVLGEPKPDKVPDHGAGYRSYYENNLKRFLGSLPPCPNCGKQTYDRFVNNVQWCRFSDGTEIPTDITPERIIPQQTDSCLVWMYRQ</sequence>
<proteinExistence type="predicted"/>
<evidence type="ECO:0000313" key="1">
    <source>
        <dbReference type="EMBL" id="XBS89331.1"/>
    </source>
</evidence>
<dbReference type="RefSeq" id="WP_350015881.1">
    <property type="nucleotide sequence ID" value="NZ_CP157948.1"/>
</dbReference>